<gene>
    <name evidence="1" type="ORF">EY666_18420</name>
</gene>
<dbReference type="RefSeq" id="WP_010828755.1">
    <property type="nucleotide sequence ID" value="NZ_CP018004.2"/>
</dbReference>
<evidence type="ECO:0000313" key="1">
    <source>
        <dbReference type="EMBL" id="TKK61467.1"/>
    </source>
</evidence>
<proteinExistence type="predicted"/>
<evidence type="ECO:0000313" key="2">
    <source>
        <dbReference type="Proteomes" id="UP000305511"/>
    </source>
</evidence>
<dbReference type="AlphaFoldDB" id="A0A4Q1YX72"/>
<sequence>MNEFFVKRYENEINNISYEKAKQGINVKQVFSNRLIVVKYCIFIIVILLEIAMFTSFLSKDLFNPVFALIETSIVLITIIYFFRLNFKSFSKSYLIRYYSCCSIVFSIASFIVCCSSWLLLLTYSGKMTSEFYLQMLVQTVFSIAGCYFILLIIYNYMKYRIKQELSLFVKDIRVPKVGKVIEKTTSYGIIVIIGVMQFYRMNKFWIESNESNAINAIIALGQLIVGILCFLILIILPIRMFYPNFISSMLLKKYSEEFRLDYGFSKKEWYEG</sequence>
<accession>A0A4Q1YX72</accession>
<comment type="caution">
    <text evidence="1">The sequence shown here is derived from an EMBL/GenBank/DDBJ whole genome shotgun (WGS) entry which is preliminary data.</text>
</comment>
<reference evidence="1 2" key="1">
    <citation type="submission" date="2019-02" db="EMBL/GenBank/DDBJ databases">
        <title>Bacteria dissemination in different level of health care in South Africa: the effectiveness of infections prevention and control.</title>
        <authorList>
            <person name="Shobo C."/>
            <person name="Amoako D.G."/>
            <person name="Allam M."/>
            <person name="Ismail A."/>
            <person name="Bester L.A."/>
            <person name="Essack S.Y."/>
        </authorList>
    </citation>
    <scope>NUCLEOTIDE SEQUENCE [LARGE SCALE GENOMIC DNA]</scope>
    <source>
        <strain evidence="1 2">2SIL2</strain>
    </source>
</reference>
<protein>
    <submittedName>
        <fullName evidence="1">Uncharacterized protein</fullName>
    </submittedName>
</protein>
<dbReference type="EMBL" id="SIYF01000641">
    <property type="protein sequence ID" value="TKK61467.1"/>
    <property type="molecule type" value="Genomic_DNA"/>
</dbReference>
<organism evidence="1 2">
    <name type="scientific">Enterococcus faecalis</name>
    <name type="common">Streptococcus faecalis</name>
    <dbReference type="NCBI Taxonomy" id="1351"/>
    <lineage>
        <taxon>Bacteria</taxon>
        <taxon>Bacillati</taxon>
        <taxon>Bacillota</taxon>
        <taxon>Bacilli</taxon>
        <taxon>Lactobacillales</taxon>
        <taxon>Enterococcaceae</taxon>
        <taxon>Enterococcus</taxon>
    </lineage>
</organism>
<name>A0A4Q1YX72_ENTFL</name>
<dbReference type="Proteomes" id="UP000305511">
    <property type="component" value="Unassembled WGS sequence"/>
</dbReference>